<dbReference type="Gene3D" id="3.10.105.10">
    <property type="entry name" value="Dipeptide-binding Protein, Domain 3"/>
    <property type="match status" value="1"/>
</dbReference>
<dbReference type="SUPFAM" id="SSF53850">
    <property type="entry name" value="Periplasmic binding protein-like II"/>
    <property type="match status" value="1"/>
</dbReference>
<keyword evidence="9" id="KW-1185">Reference proteome</keyword>
<accession>A0A285TE19</accession>
<dbReference type="InterPro" id="IPR007210">
    <property type="entry name" value="ABC_Gly_betaine_transp_sub-bd"/>
</dbReference>
<dbReference type="GO" id="GO:0005275">
    <property type="term" value="F:amine transmembrane transporter activity"/>
    <property type="evidence" value="ECO:0007669"/>
    <property type="project" value="TreeGrafter"/>
</dbReference>
<dbReference type="GO" id="GO:0015871">
    <property type="term" value="P:choline transport"/>
    <property type="evidence" value="ECO:0007669"/>
    <property type="project" value="TreeGrafter"/>
</dbReference>
<dbReference type="GO" id="GO:0015226">
    <property type="term" value="F:carnitine transmembrane transporter activity"/>
    <property type="evidence" value="ECO:0007669"/>
    <property type="project" value="TreeGrafter"/>
</dbReference>
<dbReference type="Gene3D" id="3.40.190.100">
    <property type="entry name" value="Glycine betaine-binding periplasmic protein, domain 2"/>
    <property type="match status" value="1"/>
</dbReference>
<feature type="compositionally biased region" description="Basic and acidic residues" evidence="5">
    <location>
        <begin position="28"/>
        <end position="45"/>
    </location>
</feature>
<evidence type="ECO:0000256" key="6">
    <source>
        <dbReference type="SAM" id="SignalP"/>
    </source>
</evidence>
<name>A0A285TE19_9BACL</name>
<dbReference type="PROSITE" id="PS51257">
    <property type="entry name" value="PROKAR_LIPOPROTEIN"/>
    <property type="match status" value="1"/>
</dbReference>
<evidence type="ECO:0000256" key="1">
    <source>
        <dbReference type="ARBA" id="ARBA00004236"/>
    </source>
</evidence>
<comment type="subcellular location">
    <subcellularLocation>
        <location evidence="1">Cell membrane</location>
    </subcellularLocation>
</comment>
<proteinExistence type="predicted"/>
<dbReference type="Gene3D" id="3.40.190.10">
    <property type="entry name" value="Periplasmic binding protein-like II"/>
    <property type="match status" value="1"/>
</dbReference>
<dbReference type="GO" id="GO:0031460">
    <property type="term" value="P:glycine betaine transport"/>
    <property type="evidence" value="ECO:0007669"/>
    <property type="project" value="TreeGrafter"/>
</dbReference>
<feature type="domain" description="ABC-type glycine betaine transport system substrate-binding" evidence="7">
    <location>
        <begin position="48"/>
        <end position="291"/>
    </location>
</feature>
<dbReference type="Proteomes" id="UP000219636">
    <property type="component" value="Unassembled WGS sequence"/>
</dbReference>
<sequence length="304" mass="33131">MDFKKLKMMGLALSMGAMLAACSGSDEGETKKETAGDSKEPATSEESKKINLAYVEWDTEIASTHVVGKVLEDLGYDVTLTPLDNAIMWEAVANGEADAMVAGWLPHTHASQYDQYKADLDELGENLAGAKIGLVVPSYMEDVNSIEDLADQANKQITGIEPGAGIMAATEKALTEYENLADFELLQSSSGAMTVALDQAIKNEEEIVVTGWSPHWKFASYDLKYLDDPKGVYGGEETINTFARVGLEEEMPNAYKVIDAFHWTSADIEEVMLEINGGVDPEEAAAKWVDENTEKVAEWTKGIE</sequence>
<feature type="chain" id="PRO_5038903516" evidence="6">
    <location>
        <begin position="21"/>
        <end position="304"/>
    </location>
</feature>
<dbReference type="CDD" id="cd13639">
    <property type="entry name" value="PBP2_OpuAC_like"/>
    <property type="match status" value="1"/>
</dbReference>
<gene>
    <name evidence="8" type="ORF">SAMN05880501_11065</name>
</gene>
<protein>
    <submittedName>
        <fullName evidence="8">Glycine betaine/proline transport system substrate-binding protein</fullName>
    </submittedName>
</protein>
<keyword evidence="3" id="KW-1003">Cell membrane</keyword>
<evidence type="ECO:0000256" key="4">
    <source>
        <dbReference type="ARBA" id="ARBA00023136"/>
    </source>
</evidence>
<dbReference type="GO" id="GO:0043190">
    <property type="term" value="C:ATP-binding cassette (ABC) transporter complex"/>
    <property type="evidence" value="ECO:0007669"/>
    <property type="project" value="InterPro"/>
</dbReference>
<dbReference type="OrthoDB" id="9787902at2"/>
<dbReference type="PANTHER" id="PTHR47737">
    <property type="entry name" value="GLYCINE BETAINE/PROLINE BETAINE TRANSPORT SYSTEM PERMEASE PROTEIN PROW"/>
    <property type="match status" value="1"/>
</dbReference>
<keyword evidence="4" id="KW-0472">Membrane</keyword>
<organism evidence="8 9">
    <name type="scientific">Ureibacillus xyleni</name>
    <dbReference type="NCBI Taxonomy" id="614648"/>
    <lineage>
        <taxon>Bacteria</taxon>
        <taxon>Bacillati</taxon>
        <taxon>Bacillota</taxon>
        <taxon>Bacilli</taxon>
        <taxon>Bacillales</taxon>
        <taxon>Caryophanaceae</taxon>
        <taxon>Ureibacillus</taxon>
    </lineage>
</organism>
<evidence type="ECO:0000313" key="8">
    <source>
        <dbReference type="EMBL" id="SOC18211.1"/>
    </source>
</evidence>
<dbReference type="AlphaFoldDB" id="A0A285TE19"/>
<keyword evidence="6" id="KW-0732">Signal</keyword>
<evidence type="ECO:0000256" key="3">
    <source>
        <dbReference type="ARBA" id="ARBA00022475"/>
    </source>
</evidence>
<feature type="region of interest" description="Disordered" evidence="5">
    <location>
        <begin position="26"/>
        <end position="45"/>
    </location>
</feature>
<evidence type="ECO:0000256" key="2">
    <source>
        <dbReference type="ARBA" id="ARBA00022448"/>
    </source>
</evidence>
<reference evidence="9" key="1">
    <citation type="submission" date="2017-08" db="EMBL/GenBank/DDBJ databases">
        <authorList>
            <person name="Varghese N."/>
            <person name="Submissions S."/>
        </authorList>
    </citation>
    <scope>NUCLEOTIDE SEQUENCE [LARGE SCALE GENOMIC DNA]</scope>
    <source>
        <strain evidence="9">JC22</strain>
    </source>
</reference>
<dbReference type="EMBL" id="OBMQ01000010">
    <property type="protein sequence ID" value="SOC18211.1"/>
    <property type="molecule type" value="Genomic_DNA"/>
</dbReference>
<keyword evidence="2" id="KW-0813">Transport</keyword>
<evidence type="ECO:0000259" key="7">
    <source>
        <dbReference type="Pfam" id="PF04069"/>
    </source>
</evidence>
<dbReference type="RefSeq" id="WP_097074295.1">
    <property type="nucleotide sequence ID" value="NZ_OBMQ01000010.1"/>
</dbReference>
<dbReference type="PANTHER" id="PTHR47737:SF1">
    <property type="entry name" value="GLYCINE BETAINE_PROLINE BETAINE TRANSPORT SYSTEM PERMEASE PROTEIN PROW"/>
    <property type="match status" value="1"/>
</dbReference>
<dbReference type="Pfam" id="PF04069">
    <property type="entry name" value="OpuAC"/>
    <property type="match status" value="1"/>
</dbReference>
<evidence type="ECO:0000313" key="9">
    <source>
        <dbReference type="Proteomes" id="UP000219636"/>
    </source>
</evidence>
<feature type="signal peptide" evidence="6">
    <location>
        <begin position="1"/>
        <end position="20"/>
    </location>
</feature>
<evidence type="ECO:0000256" key="5">
    <source>
        <dbReference type="SAM" id="MobiDB-lite"/>
    </source>
</evidence>